<evidence type="ECO:0000313" key="3">
    <source>
        <dbReference type="Proteomes" id="UP001054252"/>
    </source>
</evidence>
<dbReference type="InterPro" id="IPR001810">
    <property type="entry name" value="F-box_dom"/>
</dbReference>
<comment type="caution">
    <text evidence="2">The sequence shown here is derived from an EMBL/GenBank/DDBJ whole genome shotgun (WGS) entry which is preliminary data.</text>
</comment>
<proteinExistence type="predicted"/>
<dbReference type="CDD" id="cd22157">
    <property type="entry name" value="F-box_AtFBW1-like"/>
    <property type="match status" value="1"/>
</dbReference>
<dbReference type="SMART" id="SM00256">
    <property type="entry name" value="FBOX"/>
    <property type="match status" value="1"/>
</dbReference>
<dbReference type="SUPFAM" id="SSF81383">
    <property type="entry name" value="F-box domain"/>
    <property type="match status" value="1"/>
</dbReference>
<dbReference type="Pfam" id="PF08268">
    <property type="entry name" value="FBA_3"/>
    <property type="match status" value="1"/>
</dbReference>
<dbReference type="PANTHER" id="PTHR31672:SF13">
    <property type="entry name" value="F-BOX PROTEIN CPR30-LIKE"/>
    <property type="match status" value="1"/>
</dbReference>
<keyword evidence="3" id="KW-1185">Reference proteome</keyword>
<dbReference type="InterPro" id="IPR013187">
    <property type="entry name" value="F-box-assoc_dom_typ3"/>
</dbReference>
<dbReference type="EMBL" id="BPVZ01000091">
    <property type="protein sequence ID" value="GKV31530.1"/>
    <property type="molecule type" value="Genomic_DNA"/>
</dbReference>
<reference evidence="2 3" key="1">
    <citation type="journal article" date="2021" name="Commun. Biol.">
        <title>The genome of Shorea leprosula (Dipterocarpaceae) highlights the ecological relevance of drought in aseasonal tropical rainforests.</title>
        <authorList>
            <person name="Ng K.K.S."/>
            <person name="Kobayashi M.J."/>
            <person name="Fawcett J.A."/>
            <person name="Hatakeyama M."/>
            <person name="Paape T."/>
            <person name="Ng C.H."/>
            <person name="Ang C.C."/>
            <person name="Tnah L.H."/>
            <person name="Lee C.T."/>
            <person name="Nishiyama T."/>
            <person name="Sese J."/>
            <person name="O'Brien M.J."/>
            <person name="Copetti D."/>
            <person name="Mohd Noor M.I."/>
            <person name="Ong R.C."/>
            <person name="Putra M."/>
            <person name="Sireger I.Z."/>
            <person name="Indrioko S."/>
            <person name="Kosugi Y."/>
            <person name="Izuno A."/>
            <person name="Isagi Y."/>
            <person name="Lee S.L."/>
            <person name="Shimizu K.K."/>
        </authorList>
    </citation>
    <scope>NUCLEOTIDE SEQUENCE [LARGE SCALE GENOMIC DNA]</scope>
    <source>
        <strain evidence="2">214</strain>
    </source>
</reference>
<protein>
    <recommendedName>
        <fullName evidence="1">F-box domain-containing protein</fullName>
    </recommendedName>
</protein>
<dbReference type="NCBIfam" id="TIGR01640">
    <property type="entry name" value="F_box_assoc_1"/>
    <property type="match status" value="1"/>
</dbReference>
<dbReference type="InterPro" id="IPR017451">
    <property type="entry name" value="F-box-assoc_interact_dom"/>
</dbReference>
<dbReference type="InterPro" id="IPR036047">
    <property type="entry name" value="F-box-like_dom_sf"/>
</dbReference>
<evidence type="ECO:0000313" key="2">
    <source>
        <dbReference type="EMBL" id="GKV31530.1"/>
    </source>
</evidence>
<accession>A0AAV5L3C1</accession>
<dbReference type="Gene3D" id="1.20.1280.50">
    <property type="match status" value="1"/>
</dbReference>
<organism evidence="2 3">
    <name type="scientific">Rubroshorea leprosula</name>
    <dbReference type="NCBI Taxonomy" id="152421"/>
    <lineage>
        <taxon>Eukaryota</taxon>
        <taxon>Viridiplantae</taxon>
        <taxon>Streptophyta</taxon>
        <taxon>Embryophyta</taxon>
        <taxon>Tracheophyta</taxon>
        <taxon>Spermatophyta</taxon>
        <taxon>Magnoliopsida</taxon>
        <taxon>eudicotyledons</taxon>
        <taxon>Gunneridae</taxon>
        <taxon>Pentapetalae</taxon>
        <taxon>rosids</taxon>
        <taxon>malvids</taxon>
        <taxon>Malvales</taxon>
        <taxon>Dipterocarpaceae</taxon>
        <taxon>Rubroshorea</taxon>
    </lineage>
</organism>
<feature type="domain" description="F-box" evidence="1">
    <location>
        <begin position="7"/>
        <end position="47"/>
    </location>
</feature>
<name>A0AAV5L3C1_9ROSI</name>
<sequence length="399" mass="45748">MFSMASLCMDLISEILFLLPVKSLLRFRSVSKSWCSLLSDPYFVKSHLECIKSDFNLVFELVKYNQWPFHKELRLQGMDSLNFLPNVYDYPFHKTHDNVVLRGSCNGLICFTNSEYNIVVGNMLINDYHVREVPPDREFLNGEKIRVTYGFGYDSIHDDYKVVRILSRSPQDSSCCNMYEVLVYSLRYDRWSEIGIGNTLAPSVTLYGGLDPPNGVFLCTALHWLAESRLQDGRRYYFILAFELSAEYIHTIPLPCDIQVEQGGRCLIMSSLGGCLCVTSKESLGVRIWVMRNYMAESSWTKLFLISNVSFCEVLKPLGFSSRGDKVLFQSKSKKLCWYDSEKQEFQNMKVDGMNTAELFLSSMVSVSAYKATRQGVQHQGLKKDKLLTCHLPIPIFSC</sequence>
<evidence type="ECO:0000259" key="1">
    <source>
        <dbReference type="SMART" id="SM00256"/>
    </source>
</evidence>
<dbReference type="InterPro" id="IPR050796">
    <property type="entry name" value="SCF_F-box_component"/>
</dbReference>
<gene>
    <name evidence="2" type="ORF">SLEP1_g40212</name>
</gene>
<dbReference type="Proteomes" id="UP001054252">
    <property type="component" value="Unassembled WGS sequence"/>
</dbReference>
<dbReference type="PANTHER" id="PTHR31672">
    <property type="entry name" value="BNACNNG10540D PROTEIN"/>
    <property type="match status" value="1"/>
</dbReference>
<dbReference type="AlphaFoldDB" id="A0AAV5L3C1"/>
<dbReference type="Pfam" id="PF00646">
    <property type="entry name" value="F-box"/>
    <property type="match status" value="1"/>
</dbReference>